<evidence type="ECO:0000313" key="2">
    <source>
        <dbReference type="EMBL" id="MBB4935538.1"/>
    </source>
</evidence>
<feature type="transmembrane region" description="Helical" evidence="1">
    <location>
        <begin position="12"/>
        <end position="34"/>
    </location>
</feature>
<gene>
    <name evidence="2" type="ORF">F4561_006432</name>
</gene>
<evidence type="ECO:0000256" key="1">
    <source>
        <dbReference type="SAM" id="Phobius"/>
    </source>
</evidence>
<evidence type="ECO:0008006" key="4">
    <source>
        <dbReference type="Google" id="ProtNLM"/>
    </source>
</evidence>
<keyword evidence="3" id="KW-1185">Reference proteome</keyword>
<reference evidence="2 3" key="1">
    <citation type="submission" date="2020-08" db="EMBL/GenBank/DDBJ databases">
        <title>Sequencing the genomes of 1000 actinobacteria strains.</title>
        <authorList>
            <person name="Klenk H.-P."/>
        </authorList>
    </citation>
    <scope>NUCLEOTIDE SEQUENCE [LARGE SCALE GENOMIC DNA]</scope>
    <source>
        <strain evidence="2 3">DSM 102030</strain>
    </source>
</reference>
<protein>
    <recommendedName>
        <fullName evidence="4">DUF998 domain-containing protein</fullName>
    </recommendedName>
</protein>
<accession>A0A7W7RP07</accession>
<feature type="transmembrane region" description="Helical" evidence="1">
    <location>
        <begin position="161"/>
        <end position="183"/>
    </location>
</feature>
<keyword evidence="1" id="KW-1133">Transmembrane helix</keyword>
<keyword evidence="1" id="KW-0812">Transmembrane</keyword>
<dbReference type="InterPro" id="IPR009339">
    <property type="entry name" value="DUF998"/>
</dbReference>
<feature type="transmembrane region" description="Helical" evidence="1">
    <location>
        <begin position="54"/>
        <end position="75"/>
    </location>
</feature>
<dbReference type="Proteomes" id="UP000523007">
    <property type="component" value="Unassembled WGS sequence"/>
</dbReference>
<feature type="transmembrane region" description="Helical" evidence="1">
    <location>
        <begin position="87"/>
        <end position="106"/>
    </location>
</feature>
<comment type="caution">
    <text evidence="2">The sequence shown here is derived from an EMBL/GenBank/DDBJ whole genome shotgun (WGS) entry which is preliminary data.</text>
</comment>
<evidence type="ECO:0000313" key="3">
    <source>
        <dbReference type="Proteomes" id="UP000523007"/>
    </source>
</evidence>
<dbReference type="EMBL" id="JACHJT010000002">
    <property type="protein sequence ID" value="MBB4935538.1"/>
    <property type="molecule type" value="Genomic_DNA"/>
</dbReference>
<organism evidence="2 3">
    <name type="scientific">Lipingzhangella halophila</name>
    <dbReference type="NCBI Taxonomy" id="1783352"/>
    <lineage>
        <taxon>Bacteria</taxon>
        <taxon>Bacillati</taxon>
        <taxon>Actinomycetota</taxon>
        <taxon>Actinomycetes</taxon>
        <taxon>Streptosporangiales</taxon>
        <taxon>Nocardiopsidaceae</taxon>
        <taxon>Lipingzhangella</taxon>
    </lineage>
</organism>
<feature type="transmembrane region" description="Helical" evidence="1">
    <location>
        <begin position="195"/>
        <end position="213"/>
    </location>
</feature>
<dbReference type="AlphaFoldDB" id="A0A7W7RP07"/>
<proteinExistence type="predicted"/>
<dbReference type="RefSeq" id="WP_184585239.1">
    <property type="nucleotide sequence ID" value="NZ_JACHJT010000002.1"/>
</dbReference>
<dbReference type="Pfam" id="PF06197">
    <property type="entry name" value="DUF998"/>
    <property type="match status" value="1"/>
</dbReference>
<name>A0A7W7RP07_9ACTN</name>
<sequence>MSGAPVRRRATWALLACGLAVPLFVVVLLVEGAFRPDYASLHRFGSELSLGERGWVQTTNFVVTGVLLLGFALGLRRALATGRGSSAVPVLTAIVGASLVVGGLFATDPAIGYPAGSTPPAEPTLSGRIHDGNVVPFYLALTAVIAVLAWRSAVEPGARWWMWYCVATAVLVPVTFGFAAAQVDDVTGVGTFHGLWQRVSLAIGLGWFGALALRLMRRCTAPPGPGGAGLPARH</sequence>
<keyword evidence="1" id="KW-0472">Membrane</keyword>
<feature type="transmembrane region" description="Helical" evidence="1">
    <location>
        <begin position="135"/>
        <end position="154"/>
    </location>
</feature>